<name>A0AAN6YDX9_9PEZI</name>
<dbReference type="EMBL" id="MU858070">
    <property type="protein sequence ID" value="KAK4216286.1"/>
    <property type="molecule type" value="Genomic_DNA"/>
</dbReference>
<evidence type="ECO:0000313" key="2">
    <source>
        <dbReference type="Proteomes" id="UP001301769"/>
    </source>
</evidence>
<dbReference type="Proteomes" id="UP001301769">
    <property type="component" value="Unassembled WGS sequence"/>
</dbReference>
<evidence type="ECO:0000313" key="1">
    <source>
        <dbReference type="EMBL" id="KAK4216286.1"/>
    </source>
</evidence>
<keyword evidence="2" id="KW-1185">Reference proteome</keyword>
<protein>
    <submittedName>
        <fullName evidence="1">Uncharacterized protein</fullName>
    </submittedName>
</protein>
<proteinExistence type="predicted"/>
<sequence length="203" mass="22771">MMPISSQTSNLLFPSRLGHFHSALPNPGRSRPIPNRPESKWGDVRLWLDRNLFFLFPRRDTTYTEPSGLALSLQGPVYRTLQRQDIRKFDGGNGSPPTDGYLVCHGLITCRMKISSYCMSLGYLKALRLFGGFLQAWPSGHSISQASSPLLSYRIFRKQSMRVGCAVLSRTGCVRVSCVRVPLRLEEQPFSTTAHSIDAGEKH</sequence>
<dbReference type="AlphaFoldDB" id="A0AAN6YDX9"/>
<organism evidence="1 2">
    <name type="scientific">Rhypophila decipiens</name>
    <dbReference type="NCBI Taxonomy" id="261697"/>
    <lineage>
        <taxon>Eukaryota</taxon>
        <taxon>Fungi</taxon>
        <taxon>Dikarya</taxon>
        <taxon>Ascomycota</taxon>
        <taxon>Pezizomycotina</taxon>
        <taxon>Sordariomycetes</taxon>
        <taxon>Sordariomycetidae</taxon>
        <taxon>Sordariales</taxon>
        <taxon>Naviculisporaceae</taxon>
        <taxon>Rhypophila</taxon>
    </lineage>
</organism>
<reference evidence="1" key="1">
    <citation type="journal article" date="2023" name="Mol. Phylogenet. Evol.">
        <title>Genome-scale phylogeny and comparative genomics of the fungal order Sordariales.</title>
        <authorList>
            <person name="Hensen N."/>
            <person name="Bonometti L."/>
            <person name="Westerberg I."/>
            <person name="Brannstrom I.O."/>
            <person name="Guillou S."/>
            <person name="Cros-Aarteil S."/>
            <person name="Calhoun S."/>
            <person name="Haridas S."/>
            <person name="Kuo A."/>
            <person name="Mondo S."/>
            <person name="Pangilinan J."/>
            <person name="Riley R."/>
            <person name="LaButti K."/>
            <person name="Andreopoulos B."/>
            <person name="Lipzen A."/>
            <person name="Chen C."/>
            <person name="Yan M."/>
            <person name="Daum C."/>
            <person name="Ng V."/>
            <person name="Clum A."/>
            <person name="Steindorff A."/>
            <person name="Ohm R.A."/>
            <person name="Martin F."/>
            <person name="Silar P."/>
            <person name="Natvig D.O."/>
            <person name="Lalanne C."/>
            <person name="Gautier V."/>
            <person name="Ament-Velasquez S.L."/>
            <person name="Kruys A."/>
            <person name="Hutchinson M.I."/>
            <person name="Powell A.J."/>
            <person name="Barry K."/>
            <person name="Miller A.N."/>
            <person name="Grigoriev I.V."/>
            <person name="Debuchy R."/>
            <person name="Gladieux P."/>
            <person name="Hiltunen Thoren M."/>
            <person name="Johannesson H."/>
        </authorList>
    </citation>
    <scope>NUCLEOTIDE SEQUENCE</scope>
    <source>
        <strain evidence="1">PSN293</strain>
    </source>
</reference>
<reference evidence="1" key="2">
    <citation type="submission" date="2023-05" db="EMBL/GenBank/DDBJ databases">
        <authorList>
            <consortium name="Lawrence Berkeley National Laboratory"/>
            <person name="Steindorff A."/>
            <person name="Hensen N."/>
            <person name="Bonometti L."/>
            <person name="Westerberg I."/>
            <person name="Brannstrom I.O."/>
            <person name="Guillou S."/>
            <person name="Cros-Aarteil S."/>
            <person name="Calhoun S."/>
            <person name="Haridas S."/>
            <person name="Kuo A."/>
            <person name="Mondo S."/>
            <person name="Pangilinan J."/>
            <person name="Riley R."/>
            <person name="Labutti K."/>
            <person name="Andreopoulos B."/>
            <person name="Lipzen A."/>
            <person name="Chen C."/>
            <person name="Yanf M."/>
            <person name="Daum C."/>
            <person name="Ng V."/>
            <person name="Clum A."/>
            <person name="Ohm R."/>
            <person name="Martin F."/>
            <person name="Silar P."/>
            <person name="Natvig D."/>
            <person name="Lalanne C."/>
            <person name="Gautier V."/>
            <person name="Ament-Velasquez S.L."/>
            <person name="Kruys A."/>
            <person name="Hutchinson M.I."/>
            <person name="Powell A.J."/>
            <person name="Barry K."/>
            <person name="Miller A.N."/>
            <person name="Grigoriev I.V."/>
            <person name="Debuchy R."/>
            <person name="Gladieux P."/>
            <person name="Thoren M.H."/>
            <person name="Johannesson H."/>
        </authorList>
    </citation>
    <scope>NUCLEOTIDE SEQUENCE</scope>
    <source>
        <strain evidence="1">PSN293</strain>
    </source>
</reference>
<accession>A0AAN6YDX9</accession>
<comment type="caution">
    <text evidence="1">The sequence shown here is derived from an EMBL/GenBank/DDBJ whole genome shotgun (WGS) entry which is preliminary data.</text>
</comment>
<gene>
    <name evidence="1" type="ORF">QBC37DRAFT_98469</name>
</gene>